<dbReference type="PROSITE" id="PS51257">
    <property type="entry name" value="PROKAR_LIPOPROTEIN"/>
    <property type="match status" value="1"/>
</dbReference>
<evidence type="ECO:0000259" key="1">
    <source>
        <dbReference type="Pfam" id="PF22322"/>
    </source>
</evidence>
<evidence type="ECO:0000313" key="3">
    <source>
        <dbReference type="Proteomes" id="UP001264980"/>
    </source>
</evidence>
<evidence type="ECO:0000313" key="2">
    <source>
        <dbReference type="EMBL" id="MDR6806031.1"/>
    </source>
</evidence>
<dbReference type="Proteomes" id="UP001264980">
    <property type="component" value="Unassembled WGS sequence"/>
</dbReference>
<organism evidence="2 3">
    <name type="scientific">Dyadobacter fermentans</name>
    <dbReference type="NCBI Taxonomy" id="94254"/>
    <lineage>
        <taxon>Bacteria</taxon>
        <taxon>Pseudomonadati</taxon>
        <taxon>Bacteroidota</taxon>
        <taxon>Cytophagia</taxon>
        <taxon>Cytophagales</taxon>
        <taxon>Spirosomataceae</taxon>
        <taxon>Dyadobacter</taxon>
    </lineage>
</organism>
<name>A0ABU1QY02_9BACT</name>
<gene>
    <name evidence="2" type="ORF">J2W84_003079</name>
</gene>
<proteinExistence type="predicted"/>
<feature type="domain" description="DUF6973" evidence="1">
    <location>
        <begin position="187"/>
        <end position="290"/>
    </location>
</feature>
<dbReference type="RefSeq" id="WP_309984470.1">
    <property type="nucleotide sequence ID" value="NZ_JAVDTI010000003.1"/>
</dbReference>
<dbReference type="EMBL" id="JAVDTI010000003">
    <property type="protein sequence ID" value="MDR6806031.1"/>
    <property type="molecule type" value="Genomic_DNA"/>
</dbReference>
<dbReference type="Pfam" id="PF22322">
    <property type="entry name" value="DUF6973"/>
    <property type="match status" value="1"/>
</dbReference>
<keyword evidence="3" id="KW-1185">Reference proteome</keyword>
<sequence>MKKTMRTAFFFTGLAIGITSCNEPEVGTTNEYEISKKVVVEFRGEKAIIPSNFPKELLSNSQEEFDRYFDAVSKKSSSRTSSEETTLTYESLYDILKQHTQSIPEVSYEKDFSEHDLKRIYLDFPEIKTAEDANSKKEIIYDYYQTLIKPALIEDVITFESNNANKRSLGGISPETLTVPERNHLLSNPGYGQHYTFAAQESNHWTVVVYQRDADNEANNAFKHAIWNALSIRYILKGAPASENQAVDFTQDGTSKHEQDDNGNQIRTNASAMDLFNNMAARTWMKEETSWGIGPFRSMPSFEDIINNMKGKADASTVHTRAQILAPHGGDSDYVWNKLFDLQTGVQQYLVRLQ</sequence>
<comment type="caution">
    <text evidence="2">The sequence shown here is derived from an EMBL/GenBank/DDBJ whole genome shotgun (WGS) entry which is preliminary data.</text>
</comment>
<protein>
    <recommendedName>
        <fullName evidence="1">DUF6973 domain-containing protein</fullName>
    </recommendedName>
</protein>
<accession>A0ABU1QY02</accession>
<reference evidence="2 3" key="1">
    <citation type="submission" date="2023-07" db="EMBL/GenBank/DDBJ databases">
        <title>Sorghum-associated microbial communities from plants grown in Nebraska, USA.</title>
        <authorList>
            <person name="Schachtman D."/>
        </authorList>
    </citation>
    <scope>NUCLEOTIDE SEQUENCE [LARGE SCALE GENOMIC DNA]</scope>
    <source>
        <strain evidence="2 3">BE57</strain>
    </source>
</reference>
<dbReference type="InterPro" id="IPR054246">
    <property type="entry name" value="DUF6973"/>
</dbReference>